<accession>A0A9P4PAJ0</accession>
<dbReference type="EMBL" id="MU001507">
    <property type="protein sequence ID" value="KAF2440491.1"/>
    <property type="molecule type" value="Genomic_DNA"/>
</dbReference>
<protein>
    <submittedName>
        <fullName evidence="2">Uncharacterized protein</fullName>
    </submittedName>
</protein>
<evidence type="ECO:0000313" key="2">
    <source>
        <dbReference type="EMBL" id="KAF2440491.1"/>
    </source>
</evidence>
<evidence type="ECO:0000256" key="1">
    <source>
        <dbReference type="SAM" id="MobiDB-lite"/>
    </source>
</evidence>
<keyword evidence="3" id="KW-1185">Reference proteome</keyword>
<dbReference type="AlphaFoldDB" id="A0A9P4PAJ0"/>
<sequence>MPALSRTYHHTRPSSTHPLAKPTQINPSSSSTRYTRSLPTQTPSHPLGKPDTYQSSTSCILRAICAMRITHSHTHYPIHPRYTHPTRLLKQSRERLKCHAMP</sequence>
<gene>
    <name evidence="2" type="ORF">P171DRAFT_101689</name>
</gene>
<comment type="caution">
    <text evidence="2">The sequence shown here is derived from an EMBL/GenBank/DDBJ whole genome shotgun (WGS) entry which is preliminary data.</text>
</comment>
<evidence type="ECO:0000313" key="3">
    <source>
        <dbReference type="Proteomes" id="UP000799764"/>
    </source>
</evidence>
<proteinExistence type="predicted"/>
<name>A0A9P4PAJ0_9PLEO</name>
<reference evidence="2" key="1">
    <citation type="journal article" date="2020" name="Stud. Mycol.">
        <title>101 Dothideomycetes genomes: a test case for predicting lifestyles and emergence of pathogens.</title>
        <authorList>
            <person name="Haridas S."/>
            <person name="Albert R."/>
            <person name="Binder M."/>
            <person name="Bloem J."/>
            <person name="Labutti K."/>
            <person name="Salamov A."/>
            <person name="Andreopoulos B."/>
            <person name="Baker S."/>
            <person name="Barry K."/>
            <person name="Bills G."/>
            <person name="Bluhm B."/>
            <person name="Cannon C."/>
            <person name="Castanera R."/>
            <person name="Culley D."/>
            <person name="Daum C."/>
            <person name="Ezra D."/>
            <person name="Gonzalez J."/>
            <person name="Henrissat B."/>
            <person name="Kuo A."/>
            <person name="Liang C."/>
            <person name="Lipzen A."/>
            <person name="Lutzoni F."/>
            <person name="Magnuson J."/>
            <person name="Mondo S."/>
            <person name="Nolan M."/>
            <person name="Ohm R."/>
            <person name="Pangilinan J."/>
            <person name="Park H.-J."/>
            <person name="Ramirez L."/>
            <person name="Alfaro M."/>
            <person name="Sun H."/>
            <person name="Tritt A."/>
            <person name="Yoshinaga Y."/>
            <person name="Zwiers L.-H."/>
            <person name="Turgeon B."/>
            <person name="Goodwin S."/>
            <person name="Spatafora J."/>
            <person name="Crous P."/>
            <person name="Grigoriev I."/>
        </authorList>
    </citation>
    <scope>NUCLEOTIDE SEQUENCE</scope>
    <source>
        <strain evidence="2">CBS 690.94</strain>
    </source>
</reference>
<dbReference type="Proteomes" id="UP000799764">
    <property type="component" value="Unassembled WGS sequence"/>
</dbReference>
<feature type="compositionally biased region" description="Polar residues" evidence="1">
    <location>
        <begin position="13"/>
        <end position="44"/>
    </location>
</feature>
<organism evidence="2 3">
    <name type="scientific">Karstenula rhodostoma CBS 690.94</name>
    <dbReference type="NCBI Taxonomy" id="1392251"/>
    <lineage>
        <taxon>Eukaryota</taxon>
        <taxon>Fungi</taxon>
        <taxon>Dikarya</taxon>
        <taxon>Ascomycota</taxon>
        <taxon>Pezizomycotina</taxon>
        <taxon>Dothideomycetes</taxon>
        <taxon>Pleosporomycetidae</taxon>
        <taxon>Pleosporales</taxon>
        <taxon>Massarineae</taxon>
        <taxon>Didymosphaeriaceae</taxon>
        <taxon>Karstenula</taxon>
    </lineage>
</organism>
<feature type="region of interest" description="Disordered" evidence="1">
    <location>
        <begin position="1"/>
        <end position="54"/>
    </location>
</feature>